<evidence type="ECO:0000256" key="1">
    <source>
        <dbReference type="ARBA" id="ARBA00022614"/>
    </source>
</evidence>
<dbReference type="EMBL" id="JADBJN010000003">
    <property type="protein sequence ID" value="KAG5670301.1"/>
    <property type="molecule type" value="Genomic_DNA"/>
</dbReference>
<dbReference type="OrthoDB" id="27267at2759"/>
<gene>
    <name evidence="5" type="ORF">PVAND_000577</name>
</gene>
<feature type="signal peptide" evidence="4">
    <location>
        <begin position="1"/>
        <end position="16"/>
    </location>
</feature>
<sequence length="358" mass="42317">MKIIFLFLTSTGIIQAEILKCHFRTAVFTSSISLYTCFVQNNKIFKNYRANIDSIDGLHAINKTHEDVQALSILSIYNMKFLPANIENSFGNLILLQIWNTDYEKIHQKDLKGFRKLKYLFLSNNQLKIIETGLFQYNIELEFIWLNFNKITRIDSFAFSHLKKLRNLKMFGNECLNSDKITRSDVIEFVKIIENGECSSNETEIKTNAVDEFNQLKSQNENLRQQNEEMSQNMTNLNDEMSKQVVRNKELIIEREKLLFEFNQMNNKLMLIEEKNIELKSLNEISTTNIQRISIDKEIMRQKNEKLERNVESLTNTIAKLTKSFQHLQANYGTLIRRMRENFEVNYEDFNATEIHWN</sequence>
<protein>
    <submittedName>
        <fullName evidence="5">Uncharacterized protein</fullName>
    </submittedName>
</protein>
<name>A0A9J6BKJ6_POLVA</name>
<evidence type="ECO:0000256" key="2">
    <source>
        <dbReference type="ARBA" id="ARBA00022737"/>
    </source>
</evidence>
<dbReference type="SMART" id="SM00369">
    <property type="entry name" value="LRR_TYP"/>
    <property type="match status" value="2"/>
</dbReference>
<keyword evidence="1" id="KW-0433">Leucine-rich repeat</keyword>
<accession>A0A9J6BKJ6</accession>
<dbReference type="InterPro" id="IPR001611">
    <property type="entry name" value="Leu-rich_rpt"/>
</dbReference>
<keyword evidence="4" id="KW-0732">Signal</keyword>
<evidence type="ECO:0000313" key="6">
    <source>
        <dbReference type="Proteomes" id="UP001107558"/>
    </source>
</evidence>
<feature type="chain" id="PRO_5039950376" evidence="4">
    <location>
        <begin position="17"/>
        <end position="358"/>
    </location>
</feature>
<dbReference type="InterPro" id="IPR003591">
    <property type="entry name" value="Leu-rich_rpt_typical-subtyp"/>
</dbReference>
<evidence type="ECO:0000256" key="4">
    <source>
        <dbReference type="SAM" id="SignalP"/>
    </source>
</evidence>
<dbReference type="Gene3D" id="3.80.10.10">
    <property type="entry name" value="Ribonuclease Inhibitor"/>
    <property type="match status" value="1"/>
</dbReference>
<feature type="coiled-coil region" evidence="3">
    <location>
        <begin position="290"/>
        <end position="331"/>
    </location>
</feature>
<dbReference type="SUPFAM" id="SSF52058">
    <property type="entry name" value="L domain-like"/>
    <property type="match status" value="1"/>
</dbReference>
<feature type="coiled-coil region" evidence="3">
    <location>
        <begin position="206"/>
        <end position="240"/>
    </location>
</feature>
<evidence type="ECO:0000256" key="3">
    <source>
        <dbReference type="SAM" id="Coils"/>
    </source>
</evidence>
<evidence type="ECO:0000313" key="5">
    <source>
        <dbReference type="EMBL" id="KAG5670301.1"/>
    </source>
</evidence>
<keyword evidence="6" id="KW-1185">Reference proteome</keyword>
<keyword evidence="2" id="KW-0677">Repeat</keyword>
<organism evidence="5 6">
    <name type="scientific">Polypedilum vanderplanki</name>
    <name type="common">Sleeping chironomid midge</name>
    <dbReference type="NCBI Taxonomy" id="319348"/>
    <lineage>
        <taxon>Eukaryota</taxon>
        <taxon>Metazoa</taxon>
        <taxon>Ecdysozoa</taxon>
        <taxon>Arthropoda</taxon>
        <taxon>Hexapoda</taxon>
        <taxon>Insecta</taxon>
        <taxon>Pterygota</taxon>
        <taxon>Neoptera</taxon>
        <taxon>Endopterygota</taxon>
        <taxon>Diptera</taxon>
        <taxon>Nematocera</taxon>
        <taxon>Chironomoidea</taxon>
        <taxon>Chironomidae</taxon>
        <taxon>Chironominae</taxon>
        <taxon>Polypedilum</taxon>
        <taxon>Polypedilum</taxon>
    </lineage>
</organism>
<comment type="caution">
    <text evidence="5">The sequence shown here is derived from an EMBL/GenBank/DDBJ whole genome shotgun (WGS) entry which is preliminary data.</text>
</comment>
<dbReference type="PROSITE" id="PS51450">
    <property type="entry name" value="LRR"/>
    <property type="match status" value="2"/>
</dbReference>
<dbReference type="AlphaFoldDB" id="A0A9J6BKJ6"/>
<proteinExistence type="predicted"/>
<keyword evidence="3" id="KW-0175">Coiled coil</keyword>
<reference evidence="5" key="1">
    <citation type="submission" date="2021-03" db="EMBL/GenBank/DDBJ databases">
        <title>Chromosome level genome of the anhydrobiotic midge Polypedilum vanderplanki.</title>
        <authorList>
            <person name="Yoshida Y."/>
            <person name="Kikawada T."/>
            <person name="Gusev O."/>
        </authorList>
    </citation>
    <scope>NUCLEOTIDE SEQUENCE</scope>
    <source>
        <strain evidence="5">NIAS01</strain>
        <tissue evidence="5">Whole body or cell culture</tissue>
    </source>
</reference>
<dbReference type="Pfam" id="PF13855">
    <property type="entry name" value="LRR_8"/>
    <property type="match status" value="1"/>
</dbReference>
<dbReference type="InterPro" id="IPR032675">
    <property type="entry name" value="LRR_dom_sf"/>
</dbReference>
<dbReference type="Proteomes" id="UP001107558">
    <property type="component" value="Chromosome 3"/>
</dbReference>